<dbReference type="InterPro" id="IPR029056">
    <property type="entry name" value="Ribokinase-like"/>
</dbReference>
<reference evidence="2 3" key="1">
    <citation type="journal article" date="2015" name="Nature">
        <title>rRNA introns, odd ribosomes, and small enigmatic genomes across a large radiation of phyla.</title>
        <authorList>
            <person name="Brown C.T."/>
            <person name="Hug L.A."/>
            <person name="Thomas B.C."/>
            <person name="Sharon I."/>
            <person name="Castelle C.J."/>
            <person name="Singh A."/>
            <person name="Wilkins M.J."/>
            <person name="Williams K.H."/>
            <person name="Banfield J.F."/>
        </authorList>
    </citation>
    <scope>NUCLEOTIDE SEQUENCE [LARGE SCALE GENOMIC DNA]</scope>
</reference>
<dbReference type="PANTHER" id="PTHR46969">
    <property type="entry name" value="BIFUNCTIONAL PROTEIN HLDE"/>
    <property type="match status" value="1"/>
</dbReference>
<dbReference type="GO" id="GO:0033785">
    <property type="term" value="F:heptose 7-phosphate kinase activity"/>
    <property type="evidence" value="ECO:0007669"/>
    <property type="project" value="TreeGrafter"/>
</dbReference>
<protein>
    <submittedName>
        <fullName evidence="2">PfkB domain protein</fullName>
    </submittedName>
</protein>
<feature type="domain" description="Carbohydrate kinase PfkB" evidence="1">
    <location>
        <begin position="10"/>
        <end position="309"/>
    </location>
</feature>
<accession>A0A0G1P306</accession>
<dbReference type="Gene3D" id="3.40.1190.20">
    <property type="match status" value="1"/>
</dbReference>
<dbReference type="Pfam" id="PF00294">
    <property type="entry name" value="PfkB"/>
    <property type="match status" value="1"/>
</dbReference>
<dbReference type="Proteomes" id="UP000034175">
    <property type="component" value="Unassembled WGS sequence"/>
</dbReference>
<dbReference type="AlphaFoldDB" id="A0A0G1P306"/>
<dbReference type="GO" id="GO:0005829">
    <property type="term" value="C:cytosol"/>
    <property type="evidence" value="ECO:0007669"/>
    <property type="project" value="TreeGrafter"/>
</dbReference>
<sequence>MQLPDFSSIRVAVIGDIILDVFSYQRKDRQCAEDAAVSCWQEHKVTRQPGGIGTTARCVRQLHGQAAVYGVSGVGYTSTQLARTLHELGIEIELMRLGGRHTSLKARTVDVETGRYVHVKERHSREPVESWVANGIVDQLKKSEAQVLVISDFDRGVITPELGEGLSALSQESGKPLLVDARPRPVAWYKEHFPHMRLITPNLREAEGMLERTVRNHSEIDSAGRELRDTLKCNVLLTLSEHGARLYETSGDERVYSVCNHKSVVCVAGAGDTLIATIALCLGAGMSLAHACEVGQFAAGVTVALEGTDVATREDLEEALEGVELK</sequence>
<evidence type="ECO:0000259" key="1">
    <source>
        <dbReference type="Pfam" id="PF00294"/>
    </source>
</evidence>
<dbReference type="PANTHER" id="PTHR46969:SF1">
    <property type="entry name" value="BIFUNCTIONAL PROTEIN HLDE"/>
    <property type="match status" value="1"/>
</dbReference>
<dbReference type="EMBL" id="LCMA01000001">
    <property type="protein sequence ID" value="KKU27284.1"/>
    <property type="molecule type" value="Genomic_DNA"/>
</dbReference>
<comment type="caution">
    <text evidence="2">The sequence shown here is derived from an EMBL/GenBank/DDBJ whole genome shotgun (WGS) entry which is preliminary data.</text>
</comment>
<proteinExistence type="predicted"/>
<evidence type="ECO:0000313" key="3">
    <source>
        <dbReference type="Proteomes" id="UP000034175"/>
    </source>
</evidence>
<evidence type="ECO:0000313" key="2">
    <source>
        <dbReference type="EMBL" id="KKU27284.1"/>
    </source>
</evidence>
<gene>
    <name evidence="2" type="ORF">UX39_C0001G0004</name>
</gene>
<dbReference type="InterPro" id="IPR011611">
    <property type="entry name" value="PfkB_dom"/>
</dbReference>
<organism evidence="2 3">
    <name type="scientific">Candidatus Magasanikbacteria bacterium GW2011_GWA2_46_17</name>
    <dbReference type="NCBI Taxonomy" id="1619042"/>
    <lineage>
        <taxon>Bacteria</taxon>
        <taxon>Candidatus Magasanikiibacteriota</taxon>
    </lineage>
</organism>
<name>A0A0G1P306_9BACT</name>
<dbReference type="GO" id="GO:0033786">
    <property type="term" value="F:heptose-1-phosphate adenylyltransferase activity"/>
    <property type="evidence" value="ECO:0007669"/>
    <property type="project" value="TreeGrafter"/>
</dbReference>
<dbReference type="SUPFAM" id="SSF53613">
    <property type="entry name" value="Ribokinase-like"/>
    <property type="match status" value="1"/>
</dbReference>